<feature type="domain" description="VWFA" evidence="10">
    <location>
        <begin position="90"/>
        <end position="261"/>
    </location>
</feature>
<keyword evidence="6 8" id="KW-1133">Transmembrane helix</keyword>
<dbReference type="RefSeq" id="XP_060047147.1">
    <property type="nucleotide sequence ID" value="XM_060191164.1"/>
</dbReference>
<dbReference type="InterPro" id="IPR036465">
    <property type="entry name" value="vWFA_dom_sf"/>
</dbReference>
<evidence type="ECO:0000256" key="5">
    <source>
        <dbReference type="ARBA" id="ARBA00022729"/>
    </source>
</evidence>
<dbReference type="Proteomes" id="UP001652624">
    <property type="component" value="Chromosome 1"/>
</dbReference>
<proteinExistence type="inferred from homology"/>
<gene>
    <name evidence="12 13" type="primary">LOC132538589</name>
</gene>
<evidence type="ECO:0000256" key="9">
    <source>
        <dbReference type="SAM" id="SignalP"/>
    </source>
</evidence>
<name>A0ABM3XE95_ERIEU</name>
<sequence>MGRGSSGIPGPMLFLLLLLLLLLLPWLSVGSFQYRLPGWVDFHHLSERWRNLHRHFTPNKGKLQQAARSQGDWPQQSRAANKNSCQSEYDIYFVLDMSGSVDGNWMDIYNLVDGLVKRFQNPKVRVSFILFSTTGKTIMKLTSDKKLIREGLQKLQNVVPEGATHMQAGLRMAYYQILEATNAGKKPVQSLILTLTDGTLDDIPFEEAKEEAEKCRKLGATVYGLGIKDYRREQLDEIANSKNHVFAVERFEDLKKIIDPLTKKSCVEITRLEASSYCAGENYMLLVIGRGFTNAKKKEDVICRYNFNATEFFDRGATSVTGGTIKCPGVKIKKPGQQVLVQISLDNGASFVDKTAKITSKQCHRSPIIVPKILPVIPLYVAGAGAGLLVLLLPFCCCQRCRTRTIKKKEPKQVPCVQRPIVVFPYCKCRNKRIKQMEERCCLDPFKSECAQLPCCQNLYLQSSQESPPLSGYCLPCQNLPPMCSESPEMLPYISSPPQVHCKSPLPLPSPDSDH</sequence>
<evidence type="ECO:0000256" key="8">
    <source>
        <dbReference type="SAM" id="Phobius"/>
    </source>
</evidence>
<keyword evidence="4" id="KW-0479">Metal-binding</keyword>
<dbReference type="PANTHER" id="PTHR16059">
    <property type="entry name" value="ANTHRAX TOXIN RECEPTOR"/>
    <property type="match status" value="1"/>
</dbReference>
<evidence type="ECO:0000313" key="11">
    <source>
        <dbReference type="Proteomes" id="UP001652624"/>
    </source>
</evidence>
<dbReference type="SMART" id="SM00327">
    <property type="entry name" value="VWA"/>
    <property type="match status" value="1"/>
</dbReference>
<evidence type="ECO:0000256" key="6">
    <source>
        <dbReference type="ARBA" id="ARBA00022989"/>
    </source>
</evidence>
<keyword evidence="5 9" id="KW-0732">Signal</keyword>
<keyword evidence="3 8" id="KW-0812">Transmembrane</keyword>
<keyword evidence="7 8" id="KW-0472">Membrane</keyword>
<dbReference type="GeneID" id="132538589"/>
<dbReference type="Pfam" id="PF00092">
    <property type="entry name" value="VWA"/>
    <property type="match status" value="1"/>
</dbReference>
<evidence type="ECO:0000256" key="1">
    <source>
        <dbReference type="ARBA" id="ARBA00004479"/>
    </source>
</evidence>
<dbReference type="InterPro" id="IPR002035">
    <property type="entry name" value="VWF_A"/>
</dbReference>
<evidence type="ECO:0000256" key="3">
    <source>
        <dbReference type="ARBA" id="ARBA00022692"/>
    </source>
</evidence>
<comment type="subcellular location">
    <subcellularLocation>
        <location evidence="1">Membrane</location>
        <topology evidence="1">Single-pass type I membrane protein</topology>
    </subcellularLocation>
</comment>
<evidence type="ECO:0000259" key="10">
    <source>
        <dbReference type="PROSITE" id="PS50234"/>
    </source>
</evidence>
<dbReference type="Gene3D" id="3.40.50.410">
    <property type="entry name" value="von Willebrand factor, type A domain"/>
    <property type="match status" value="1"/>
</dbReference>
<evidence type="ECO:0000256" key="2">
    <source>
        <dbReference type="ARBA" id="ARBA00008095"/>
    </source>
</evidence>
<keyword evidence="11" id="KW-1185">Reference proteome</keyword>
<dbReference type="SUPFAM" id="SSF53300">
    <property type="entry name" value="vWA-like"/>
    <property type="match status" value="1"/>
</dbReference>
<feature type="signal peptide" evidence="9">
    <location>
        <begin position="1"/>
        <end position="30"/>
    </location>
</feature>
<feature type="transmembrane region" description="Helical" evidence="8">
    <location>
        <begin position="377"/>
        <end position="398"/>
    </location>
</feature>
<evidence type="ECO:0000313" key="12">
    <source>
        <dbReference type="RefSeq" id="XP_060047142.1"/>
    </source>
</evidence>
<dbReference type="InterPro" id="IPR008400">
    <property type="entry name" value="Anthrax_toxin_rcpt_extracel"/>
</dbReference>
<dbReference type="Pfam" id="PF05587">
    <property type="entry name" value="Anth_Ig"/>
    <property type="match status" value="1"/>
</dbReference>
<dbReference type="PANTHER" id="PTHR16059:SF16">
    <property type="entry name" value="ANTHRAX TOXIN RECEPTOR-LIKE"/>
    <property type="match status" value="1"/>
</dbReference>
<evidence type="ECO:0000256" key="7">
    <source>
        <dbReference type="ARBA" id="ARBA00023136"/>
    </source>
</evidence>
<organism evidence="11 13">
    <name type="scientific">Erinaceus europaeus</name>
    <name type="common">Western European hedgehog</name>
    <dbReference type="NCBI Taxonomy" id="9365"/>
    <lineage>
        <taxon>Eukaryota</taxon>
        <taxon>Metazoa</taxon>
        <taxon>Chordata</taxon>
        <taxon>Craniata</taxon>
        <taxon>Vertebrata</taxon>
        <taxon>Euteleostomi</taxon>
        <taxon>Mammalia</taxon>
        <taxon>Eutheria</taxon>
        <taxon>Laurasiatheria</taxon>
        <taxon>Eulipotyphla</taxon>
        <taxon>Erinaceidae</taxon>
        <taxon>Erinaceinae</taxon>
        <taxon>Erinaceus</taxon>
    </lineage>
</organism>
<feature type="chain" id="PRO_5045025556" evidence="9">
    <location>
        <begin position="31"/>
        <end position="515"/>
    </location>
</feature>
<comment type="similarity">
    <text evidence="2">Belongs to the ATR family.</text>
</comment>
<dbReference type="RefSeq" id="XP_060047142.1">
    <property type="nucleotide sequence ID" value="XM_060191159.1"/>
</dbReference>
<accession>A0ABM3XE95</accession>
<dbReference type="PROSITE" id="PS50234">
    <property type="entry name" value="VWFA"/>
    <property type="match status" value="1"/>
</dbReference>
<protein>
    <submittedName>
        <fullName evidence="12 13">Anthrax toxin receptor-like isoform X1</fullName>
    </submittedName>
</protein>
<evidence type="ECO:0000313" key="13">
    <source>
        <dbReference type="RefSeq" id="XP_060047147.1"/>
    </source>
</evidence>
<evidence type="ECO:0000256" key="4">
    <source>
        <dbReference type="ARBA" id="ARBA00022723"/>
    </source>
</evidence>
<reference evidence="11 12" key="1">
    <citation type="submission" date="2025-05" db="UniProtKB">
        <authorList>
            <consortium name="RefSeq"/>
        </authorList>
    </citation>
    <scope>NUCLEOTIDE SEQUENCE [LARGE SCALE GENOMIC DNA]</scope>
</reference>